<feature type="transmembrane region" description="Helical" evidence="1">
    <location>
        <begin position="235"/>
        <end position="256"/>
    </location>
</feature>
<keyword evidence="2" id="KW-0482">Metalloprotease</keyword>
<reference evidence="2 3" key="1">
    <citation type="submission" date="2017-09" db="EMBL/GenBank/DDBJ databases">
        <title>Draft Genome Sequence of Corynebacterium accolens AH4003.</title>
        <authorList>
            <person name="Chen Y."/>
            <person name="Oosthuysen W.F."/>
            <person name="Kelley S."/>
            <person name="Horswill A."/>
        </authorList>
    </citation>
    <scope>NUCLEOTIDE SEQUENCE [LARGE SCALE GENOMIC DNA]</scope>
    <source>
        <strain evidence="2 3">AH4003</strain>
    </source>
</reference>
<feature type="transmembrane region" description="Helical" evidence="1">
    <location>
        <begin position="131"/>
        <end position="152"/>
    </location>
</feature>
<keyword evidence="1" id="KW-0812">Transmembrane</keyword>
<feature type="transmembrane region" description="Helical" evidence="1">
    <location>
        <begin position="65"/>
        <end position="84"/>
    </location>
</feature>
<evidence type="ECO:0000256" key="1">
    <source>
        <dbReference type="SAM" id="Phobius"/>
    </source>
</evidence>
<dbReference type="AlphaFoldDB" id="A0A2A4ALK3"/>
<keyword evidence="1" id="KW-0472">Membrane</keyword>
<proteinExistence type="predicted"/>
<evidence type="ECO:0000313" key="2">
    <source>
        <dbReference type="EMBL" id="PCC82998.1"/>
    </source>
</evidence>
<dbReference type="GO" id="GO:0008237">
    <property type="term" value="F:metallopeptidase activity"/>
    <property type="evidence" value="ECO:0007669"/>
    <property type="project" value="UniProtKB-KW"/>
</dbReference>
<dbReference type="Pfam" id="PF13367">
    <property type="entry name" value="PrsW-protease"/>
    <property type="match status" value="1"/>
</dbReference>
<organism evidence="2 3">
    <name type="scientific">Corynebacterium accolens</name>
    <dbReference type="NCBI Taxonomy" id="38284"/>
    <lineage>
        <taxon>Bacteria</taxon>
        <taxon>Bacillati</taxon>
        <taxon>Actinomycetota</taxon>
        <taxon>Actinomycetes</taxon>
        <taxon>Mycobacteriales</taxon>
        <taxon>Corynebacteriaceae</taxon>
        <taxon>Corynebacterium</taxon>
    </lineage>
</organism>
<feature type="transmembrane region" description="Helical" evidence="1">
    <location>
        <begin position="206"/>
        <end position="229"/>
    </location>
</feature>
<evidence type="ECO:0000313" key="3">
    <source>
        <dbReference type="Proteomes" id="UP000218690"/>
    </source>
</evidence>
<keyword evidence="2" id="KW-0378">Hydrolase</keyword>
<gene>
    <name evidence="2" type="ORF">COM45_05805</name>
</gene>
<dbReference type="PANTHER" id="PTHR36844:SF1">
    <property type="entry name" value="PROTEASE PRSW"/>
    <property type="match status" value="1"/>
</dbReference>
<protein>
    <submittedName>
        <fullName evidence="2">PrsW family intramembrane metalloprotease</fullName>
    </submittedName>
</protein>
<dbReference type="Proteomes" id="UP000218690">
    <property type="component" value="Unassembled WGS sequence"/>
</dbReference>
<dbReference type="GO" id="GO:0006508">
    <property type="term" value="P:proteolysis"/>
    <property type="evidence" value="ECO:0007669"/>
    <property type="project" value="UniProtKB-KW"/>
</dbReference>
<name>A0A2A4ALK3_9CORY</name>
<feature type="transmembrane region" description="Helical" evidence="1">
    <location>
        <begin position="172"/>
        <end position="199"/>
    </location>
</feature>
<feature type="transmembrane region" description="Helical" evidence="1">
    <location>
        <begin position="104"/>
        <end position="124"/>
    </location>
</feature>
<keyword evidence="2" id="KW-0645">Protease</keyword>
<feature type="transmembrane region" description="Helical" evidence="1">
    <location>
        <begin position="35"/>
        <end position="53"/>
    </location>
</feature>
<feature type="transmembrane region" description="Helical" evidence="1">
    <location>
        <begin position="9"/>
        <end position="29"/>
    </location>
</feature>
<dbReference type="EMBL" id="NWBP01000020">
    <property type="protein sequence ID" value="PCC82998.1"/>
    <property type="molecule type" value="Genomic_DNA"/>
</dbReference>
<accession>A0A2A4ALK3</accession>
<comment type="caution">
    <text evidence="2">The sequence shown here is derived from an EMBL/GenBank/DDBJ whole genome shotgun (WGS) entry which is preliminary data.</text>
</comment>
<dbReference type="InterPro" id="IPR026898">
    <property type="entry name" value="PrsW"/>
</dbReference>
<sequence length="309" mass="33952">MSKLFRNSLWVLLALGMVSIMANLISYLLITPALVVPSVLIGGAYVALVLFLLRLSPMFPARGWVWAALLWGGGTAVGMALLSSTPLMTLASSFGWQAATMSWAGAYPEEISKATGVFFILLSFRQLNRPWHGWVVGATVGLGFETLENVLYSVVGGTMHPLSDWTGMFQMWGVRLIAGPALHILFTALAGWGIGWALFSANKTVWWRLGSIFGFLLLAFGLHFCWNYLPENTTLMPVQYVLVGLVLYPLNIYLVYRGNKFAREDTTYSVMHAGTAASKRKNQALNRSALPSRGHLIHGGACSRGRLYE</sequence>
<dbReference type="PANTHER" id="PTHR36844">
    <property type="entry name" value="PROTEASE PRSW"/>
    <property type="match status" value="1"/>
</dbReference>
<keyword evidence="1" id="KW-1133">Transmembrane helix</keyword>